<keyword evidence="3" id="KW-1185">Reference proteome</keyword>
<feature type="compositionally biased region" description="Polar residues" evidence="1">
    <location>
        <begin position="21"/>
        <end position="30"/>
    </location>
</feature>
<evidence type="ECO:0000313" key="3">
    <source>
        <dbReference type="Proteomes" id="UP000186601"/>
    </source>
</evidence>
<gene>
    <name evidence="2" type="ORF">PHLCEN_2v9863</name>
</gene>
<comment type="caution">
    <text evidence="2">The sequence shown here is derived from an EMBL/GenBank/DDBJ whole genome shotgun (WGS) entry which is preliminary data.</text>
</comment>
<feature type="compositionally biased region" description="Acidic residues" evidence="1">
    <location>
        <begin position="1"/>
        <end position="11"/>
    </location>
</feature>
<dbReference type="EMBL" id="MLYV02000989">
    <property type="protein sequence ID" value="PSR74451.1"/>
    <property type="molecule type" value="Genomic_DNA"/>
</dbReference>
<feature type="region of interest" description="Disordered" evidence="1">
    <location>
        <begin position="1"/>
        <end position="52"/>
    </location>
</feature>
<organism evidence="2 3">
    <name type="scientific">Hermanssonia centrifuga</name>
    <dbReference type="NCBI Taxonomy" id="98765"/>
    <lineage>
        <taxon>Eukaryota</taxon>
        <taxon>Fungi</taxon>
        <taxon>Dikarya</taxon>
        <taxon>Basidiomycota</taxon>
        <taxon>Agaricomycotina</taxon>
        <taxon>Agaricomycetes</taxon>
        <taxon>Polyporales</taxon>
        <taxon>Meruliaceae</taxon>
        <taxon>Hermanssonia</taxon>
    </lineage>
</organism>
<dbReference type="AlphaFoldDB" id="A0A2R6NPN4"/>
<proteinExistence type="predicted"/>
<protein>
    <submittedName>
        <fullName evidence="2">Uncharacterized protein</fullName>
    </submittedName>
</protein>
<evidence type="ECO:0000313" key="2">
    <source>
        <dbReference type="EMBL" id="PSR74451.1"/>
    </source>
</evidence>
<evidence type="ECO:0000256" key="1">
    <source>
        <dbReference type="SAM" id="MobiDB-lite"/>
    </source>
</evidence>
<reference evidence="2 3" key="1">
    <citation type="submission" date="2018-02" db="EMBL/GenBank/DDBJ databases">
        <title>Genome sequence of the basidiomycete white-rot fungus Phlebia centrifuga.</title>
        <authorList>
            <person name="Granchi Z."/>
            <person name="Peng M."/>
            <person name="de Vries R.P."/>
            <person name="Hilden K."/>
            <person name="Makela M.R."/>
            <person name="Grigoriev I."/>
            <person name="Riley R."/>
        </authorList>
    </citation>
    <scope>NUCLEOTIDE SEQUENCE [LARGE SCALE GENOMIC DNA]</scope>
    <source>
        <strain evidence="2 3">FBCC195</strain>
    </source>
</reference>
<dbReference type="Proteomes" id="UP000186601">
    <property type="component" value="Unassembled WGS sequence"/>
</dbReference>
<name>A0A2R6NPN4_9APHY</name>
<sequence>MGNFDEEGEQEETTKIKATIHSPSPSSNQGTEHRHRSVVHTIAAMENKHRLS</sequence>
<accession>A0A2R6NPN4</accession>